<evidence type="ECO:0000313" key="2">
    <source>
        <dbReference type="Proteomes" id="UP000265520"/>
    </source>
</evidence>
<dbReference type="AlphaFoldDB" id="A0A392SVJ0"/>
<protein>
    <submittedName>
        <fullName evidence="1">Uncharacterized protein</fullName>
    </submittedName>
</protein>
<dbReference type="EMBL" id="LXQA010447683">
    <property type="protein sequence ID" value="MCI52462.1"/>
    <property type="molecule type" value="Genomic_DNA"/>
</dbReference>
<organism evidence="1 2">
    <name type="scientific">Trifolium medium</name>
    <dbReference type="NCBI Taxonomy" id="97028"/>
    <lineage>
        <taxon>Eukaryota</taxon>
        <taxon>Viridiplantae</taxon>
        <taxon>Streptophyta</taxon>
        <taxon>Embryophyta</taxon>
        <taxon>Tracheophyta</taxon>
        <taxon>Spermatophyta</taxon>
        <taxon>Magnoliopsida</taxon>
        <taxon>eudicotyledons</taxon>
        <taxon>Gunneridae</taxon>
        <taxon>Pentapetalae</taxon>
        <taxon>rosids</taxon>
        <taxon>fabids</taxon>
        <taxon>Fabales</taxon>
        <taxon>Fabaceae</taxon>
        <taxon>Papilionoideae</taxon>
        <taxon>50 kb inversion clade</taxon>
        <taxon>NPAAA clade</taxon>
        <taxon>Hologalegina</taxon>
        <taxon>IRL clade</taxon>
        <taxon>Trifolieae</taxon>
        <taxon>Trifolium</taxon>
    </lineage>
</organism>
<evidence type="ECO:0000313" key="1">
    <source>
        <dbReference type="EMBL" id="MCI52462.1"/>
    </source>
</evidence>
<keyword evidence="2" id="KW-1185">Reference proteome</keyword>
<name>A0A392SVJ0_9FABA</name>
<proteinExistence type="predicted"/>
<dbReference type="Proteomes" id="UP000265520">
    <property type="component" value="Unassembled WGS sequence"/>
</dbReference>
<comment type="caution">
    <text evidence="1">The sequence shown here is derived from an EMBL/GenBank/DDBJ whole genome shotgun (WGS) entry which is preliminary data.</text>
</comment>
<accession>A0A392SVJ0</accession>
<feature type="non-terminal residue" evidence="1">
    <location>
        <position position="1"/>
    </location>
</feature>
<sequence>SRGAMASSNAWFGSFESCWLLRAAPMGAALRVRLCLEGTYCLCLLRAAPGSLRHAQGALVRVDFC</sequence>
<reference evidence="1 2" key="1">
    <citation type="journal article" date="2018" name="Front. Plant Sci.">
        <title>Red Clover (Trifolium pratense) and Zigzag Clover (T. medium) - A Picture of Genomic Similarities and Differences.</title>
        <authorList>
            <person name="Dluhosova J."/>
            <person name="Istvanek J."/>
            <person name="Nedelnik J."/>
            <person name="Repkova J."/>
        </authorList>
    </citation>
    <scope>NUCLEOTIDE SEQUENCE [LARGE SCALE GENOMIC DNA]</scope>
    <source>
        <strain evidence="2">cv. 10/8</strain>
        <tissue evidence="1">Leaf</tissue>
    </source>
</reference>